<gene>
    <name evidence="1" type="ORF">CPELLU_LOCUS358</name>
</gene>
<dbReference type="Proteomes" id="UP000789759">
    <property type="component" value="Unassembled WGS sequence"/>
</dbReference>
<proteinExistence type="predicted"/>
<keyword evidence="2" id="KW-1185">Reference proteome</keyword>
<name>A0A9N8VN92_9GLOM</name>
<evidence type="ECO:0000313" key="1">
    <source>
        <dbReference type="EMBL" id="CAG8455358.1"/>
    </source>
</evidence>
<accession>A0A9N8VN92</accession>
<protein>
    <submittedName>
        <fullName evidence="1">6891_t:CDS:1</fullName>
    </submittedName>
</protein>
<sequence length="123" mass="14431">MSTQETIKQEKIKESARLSGLLAMFSIYIDVLNDNNGCHSSGFLSDALELHIKDLEKDSFKYYKSEFEASKIEIEKVLYQSQNAEYKELKQEHQRYTYFSKIYNDLANKIIRPTQKVLFIYVG</sequence>
<reference evidence="1" key="1">
    <citation type="submission" date="2021-06" db="EMBL/GenBank/DDBJ databases">
        <authorList>
            <person name="Kallberg Y."/>
            <person name="Tangrot J."/>
            <person name="Rosling A."/>
        </authorList>
    </citation>
    <scope>NUCLEOTIDE SEQUENCE</scope>
    <source>
        <strain evidence="1">FL966</strain>
    </source>
</reference>
<dbReference type="EMBL" id="CAJVQA010000095">
    <property type="protein sequence ID" value="CAG8455358.1"/>
    <property type="molecule type" value="Genomic_DNA"/>
</dbReference>
<dbReference type="AlphaFoldDB" id="A0A9N8VN92"/>
<comment type="caution">
    <text evidence="1">The sequence shown here is derived from an EMBL/GenBank/DDBJ whole genome shotgun (WGS) entry which is preliminary data.</text>
</comment>
<evidence type="ECO:0000313" key="2">
    <source>
        <dbReference type="Proteomes" id="UP000789759"/>
    </source>
</evidence>
<organism evidence="1 2">
    <name type="scientific">Cetraspora pellucida</name>
    <dbReference type="NCBI Taxonomy" id="1433469"/>
    <lineage>
        <taxon>Eukaryota</taxon>
        <taxon>Fungi</taxon>
        <taxon>Fungi incertae sedis</taxon>
        <taxon>Mucoromycota</taxon>
        <taxon>Glomeromycotina</taxon>
        <taxon>Glomeromycetes</taxon>
        <taxon>Diversisporales</taxon>
        <taxon>Gigasporaceae</taxon>
        <taxon>Cetraspora</taxon>
    </lineage>
</organism>